<dbReference type="AlphaFoldDB" id="A0A1E3P6Q9"/>
<protein>
    <recommendedName>
        <fullName evidence="1">Transcription regulator Rua1 C-terminal domain-containing protein</fullName>
    </recommendedName>
</protein>
<sequence length="429" mass="49497">MFKVLDQLKTRDGKIPYEFLDVSYQNSTFHDYTLESFKEKYVSIYGEDGIVKNLQRYETMPNSRIIHENQICYKVVESFSSPKTKLGKPKVNTYILCPLCDPFKNSHLKPSFTSKIRDGQRVAVDQNQPQFYDTLHSQYEHHLSQVHGVMRFGAAANPFVGLSLTQGKVNAETPVYELNCICPYSLPSAYPCLAEHRLKVLDRNDNPFKAYFRHVHLQHYNLSSKNPDFVYKPEISDVNGNVYLNIFIPLSVQKFQSSLRHLKDCCAFTDRAPILCKDQDLLSLVASYVSTTPKKESTLNDPYSQTPSLKRKRSLSPTITIEDLRNFDSMKRIKPSKNPCVNRNDGKIFTDTKVEETGSTHSVQLLGDKYLAKELMKGHRQRFFGYKHPSAEQNQKEVQRAMESLREYAGIDFFPFSSFRVKRPSKCFD</sequence>
<dbReference type="Proteomes" id="UP000094112">
    <property type="component" value="Unassembled WGS sequence"/>
</dbReference>
<dbReference type="InterPro" id="IPR028012">
    <property type="entry name" value="Rua1_C"/>
</dbReference>
<reference evidence="2 3" key="1">
    <citation type="journal article" date="2016" name="Proc. Natl. Acad. Sci. U.S.A.">
        <title>Comparative genomics of biotechnologically important yeasts.</title>
        <authorList>
            <person name="Riley R."/>
            <person name="Haridas S."/>
            <person name="Wolfe K.H."/>
            <person name="Lopes M.R."/>
            <person name="Hittinger C.T."/>
            <person name="Goeker M."/>
            <person name="Salamov A.A."/>
            <person name="Wisecaver J.H."/>
            <person name="Long T.M."/>
            <person name="Calvey C.H."/>
            <person name="Aerts A.L."/>
            <person name="Barry K.W."/>
            <person name="Choi C."/>
            <person name="Clum A."/>
            <person name="Coughlan A.Y."/>
            <person name="Deshpande S."/>
            <person name="Douglass A.P."/>
            <person name="Hanson S.J."/>
            <person name="Klenk H.-P."/>
            <person name="LaButti K.M."/>
            <person name="Lapidus A."/>
            <person name="Lindquist E.A."/>
            <person name="Lipzen A.M."/>
            <person name="Meier-Kolthoff J.P."/>
            <person name="Ohm R.A."/>
            <person name="Otillar R.P."/>
            <person name="Pangilinan J.L."/>
            <person name="Peng Y."/>
            <person name="Rokas A."/>
            <person name="Rosa C.A."/>
            <person name="Scheuner C."/>
            <person name="Sibirny A.A."/>
            <person name="Slot J.C."/>
            <person name="Stielow J.B."/>
            <person name="Sun H."/>
            <person name="Kurtzman C.P."/>
            <person name="Blackwell M."/>
            <person name="Grigoriev I.V."/>
            <person name="Jeffries T.W."/>
        </authorList>
    </citation>
    <scope>NUCLEOTIDE SEQUENCE [LARGE SCALE GENOMIC DNA]</scope>
    <source>
        <strain evidence="3">ATCC 58044 / CBS 1984 / NCYC 433 / NRRL Y-366-8</strain>
    </source>
</reference>
<dbReference type="EMBL" id="KV454209">
    <property type="protein sequence ID" value="ODQ60642.1"/>
    <property type="molecule type" value="Genomic_DNA"/>
</dbReference>
<organism evidence="2 3">
    <name type="scientific">Wickerhamomyces anomalus (strain ATCC 58044 / CBS 1984 / NCYC 433 / NRRL Y-366-8)</name>
    <name type="common">Yeast</name>
    <name type="synonym">Hansenula anomala</name>
    <dbReference type="NCBI Taxonomy" id="683960"/>
    <lineage>
        <taxon>Eukaryota</taxon>
        <taxon>Fungi</taxon>
        <taxon>Dikarya</taxon>
        <taxon>Ascomycota</taxon>
        <taxon>Saccharomycotina</taxon>
        <taxon>Saccharomycetes</taxon>
        <taxon>Phaffomycetales</taxon>
        <taxon>Wickerhamomycetaceae</taxon>
        <taxon>Wickerhamomyces</taxon>
    </lineage>
</organism>
<name>A0A1E3P6Q9_WICAA</name>
<dbReference type="RefSeq" id="XP_019039849.1">
    <property type="nucleotide sequence ID" value="XM_019183128.1"/>
</dbReference>
<dbReference type="OrthoDB" id="3982958at2759"/>
<feature type="domain" description="Transcription regulator Rua1 C-terminal" evidence="1">
    <location>
        <begin position="91"/>
        <end position="219"/>
    </location>
</feature>
<dbReference type="Pfam" id="PF14616">
    <property type="entry name" value="Rua1_C"/>
    <property type="match status" value="1"/>
</dbReference>
<proteinExistence type="predicted"/>
<evidence type="ECO:0000259" key="1">
    <source>
        <dbReference type="Pfam" id="PF14616"/>
    </source>
</evidence>
<keyword evidence="3" id="KW-1185">Reference proteome</keyword>
<evidence type="ECO:0000313" key="3">
    <source>
        <dbReference type="Proteomes" id="UP000094112"/>
    </source>
</evidence>
<gene>
    <name evidence="2" type="ORF">WICANDRAFT_61209</name>
</gene>
<evidence type="ECO:0000313" key="2">
    <source>
        <dbReference type="EMBL" id="ODQ60642.1"/>
    </source>
</evidence>
<accession>A0A1E3P6Q9</accession>
<dbReference type="GeneID" id="30200374"/>